<feature type="compositionally biased region" description="Basic and acidic residues" evidence="1">
    <location>
        <begin position="142"/>
        <end position="153"/>
    </location>
</feature>
<dbReference type="EMBL" id="FCOE02000034">
    <property type="protein sequence ID" value="SAK91351.1"/>
    <property type="molecule type" value="Genomic_DNA"/>
</dbReference>
<keyword evidence="2" id="KW-0812">Transmembrane</keyword>
<accession>A0A158DA41</accession>
<comment type="caution">
    <text evidence="3">The sequence shown here is derived from an EMBL/GenBank/DDBJ whole genome shotgun (WGS) entry which is preliminary data.</text>
</comment>
<feature type="transmembrane region" description="Helical" evidence="2">
    <location>
        <begin position="31"/>
        <end position="47"/>
    </location>
</feature>
<sequence>MDENPVDAAALLGAALAVVLAVLIAEGPFDYMNAAVAVTVLAILYAYQWNRPRARWELSLALSCTIGIVATLLVGLVGEIIESRSGFNLEGHIECHADGDNPAHYKCAMVSNLATWVTPCSWVIITVALFAIDRGRQKQRRTPVDQLDRDDGPSARTDGGAAAKEPPLEPGKSPSQTGQGHRAKEGSAKRKH</sequence>
<feature type="compositionally biased region" description="Basic and acidic residues" evidence="1">
    <location>
        <begin position="182"/>
        <end position="192"/>
    </location>
</feature>
<reference evidence="3" key="1">
    <citation type="submission" date="2016-01" db="EMBL/GenBank/DDBJ databases">
        <authorList>
            <person name="Peeters C."/>
        </authorList>
    </citation>
    <scope>NUCLEOTIDE SEQUENCE [LARGE SCALE GENOMIC DNA]</scope>
    <source>
        <strain evidence="3">LMG 29323</strain>
    </source>
</reference>
<gene>
    <name evidence="3" type="ORF">AWB80_06553</name>
</gene>
<evidence type="ECO:0000313" key="3">
    <source>
        <dbReference type="EMBL" id="SAK91351.1"/>
    </source>
</evidence>
<feature type="transmembrane region" description="Helical" evidence="2">
    <location>
        <begin position="113"/>
        <end position="132"/>
    </location>
</feature>
<feature type="region of interest" description="Disordered" evidence="1">
    <location>
        <begin position="140"/>
        <end position="192"/>
    </location>
</feature>
<evidence type="ECO:0000313" key="4">
    <source>
        <dbReference type="Proteomes" id="UP000054911"/>
    </source>
</evidence>
<dbReference type="STRING" id="1777141.AWB80_06553"/>
<name>A0A158DA41_9BURK</name>
<dbReference type="Proteomes" id="UP000054911">
    <property type="component" value="Unassembled WGS sequence"/>
</dbReference>
<dbReference type="AlphaFoldDB" id="A0A158DA41"/>
<feature type="transmembrane region" description="Helical" evidence="2">
    <location>
        <begin position="59"/>
        <end position="81"/>
    </location>
</feature>
<evidence type="ECO:0000256" key="1">
    <source>
        <dbReference type="SAM" id="MobiDB-lite"/>
    </source>
</evidence>
<evidence type="ECO:0008006" key="5">
    <source>
        <dbReference type="Google" id="ProtNLM"/>
    </source>
</evidence>
<evidence type="ECO:0000256" key="2">
    <source>
        <dbReference type="SAM" id="Phobius"/>
    </source>
</evidence>
<keyword evidence="4" id="KW-1185">Reference proteome</keyword>
<protein>
    <recommendedName>
        <fullName evidence="5">Transmembrane protein</fullName>
    </recommendedName>
</protein>
<organism evidence="3 4">
    <name type="scientific">Caballeronia pedi</name>
    <dbReference type="NCBI Taxonomy" id="1777141"/>
    <lineage>
        <taxon>Bacteria</taxon>
        <taxon>Pseudomonadati</taxon>
        <taxon>Pseudomonadota</taxon>
        <taxon>Betaproteobacteria</taxon>
        <taxon>Burkholderiales</taxon>
        <taxon>Burkholderiaceae</taxon>
        <taxon>Caballeronia</taxon>
    </lineage>
</organism>
<dbReference type="RefSeq" id="WP_061178852.1">
    <property type="nucleotide sequence ID" value="NZ_FCOE02000034.1"/>
</dbReference>
<keyword evidence="2" id="KW-1133">Transmembrane helix</keyword>
<keyword evidence="2" id="KW-0472">Membrane</keyword>
<proteinExistence type="predicted"/>